<dbReference type="GO" id="GO:0071916">
    <property type="term" value="F:dipeptide transmembrane transporter activity"/>
    <property type="evidence" value="ECO:0007669"/>
    <property type="project" value="TreeGrafter"/>
</dbReference>
<reference evidence="10" key="1">
    <citation type="submission" date="2021-04" db="EMBL/GenBank/DDBJ databases">
        <title>Genomic sequence of Actinosynnema pretiosum subsp. pretiosum ATCC 31280 (C-14919).</title>
        <authorList>
            <person name="Bai L."/>
            <person name="Wang X."/>
            <person name="Xiao Y."/>
        </authorList>
    </citation>
    <scope>NUCLEOTIDE SEQUENCE</scope>
    <source>
        <strain evidence="10">ATCC 31280</strain>
    </source>
</reference>
<feature type="transmembrane region" description="Helical" evidence="7">
    <location>
        <begin position="29"/>
        <end position="50"/>
    </location>
</feature>
<evidence type="ECO:0000256" key="5">
    <source>
        <dbReference type="ARBA" id="ARBA00022989"/>
    </source>
</evidence>
<keyword evidence="2 7" id="KW-0813">Transport</keyword>
<dbReference type="InterPro" id="IPR050366">
    <property type="entry name" value="BP-dependent_transpt_permease"/>
</dbReference>
<accession>A0AA45R652</accession>
<name>A0AA45R652_9PSEU</name>
<evidence type="ECO:0000256" key="2">
    <source>
        <dbReference type="ARBA" id="ARBA00022448"/>
    </source>
</evidence>
<feature type="region of interest" description="Disordered" evidence="8">
    <location>
        <begin position="316"/>
        <end position="388"/>
    </location>
</feature>
<organism evidence="10 11">
    <name type="scientific">Actinosynnema pretiosum subsp. pretiosum</name>
    <dbReference type="NCBI Taxonomy" id="103721"/>
    <lineage>
        <taxon>Bacteria</taxon>
        <taxon>Bacillati</taxon>
        <taxon>Actinomycetota</taxon>
        <taxon>Actinomycetes</taxon>
        <taxon>Pseudonocardiales</taxon>
        <taxon>Pseudonocardiaceae</taxon>
        <taxon>Actinosynnema</taxon>
    </lineage>
</organism>
<sequence length="388" mass="40312">MAVIPTTTEAAPAAPARRSRLRFVANPKATTGLVVLGLFALIAVIGPWIAPHDPSARSSDVMQGPSAAHWFGTTHLGQDIFSQVIVGTRSVMLVGFLAAAIATVLSVLIGVTSGYLGGFGAEGLSALSNVFLVIPALPLIIIITSSLPQTTDVTIALVIGLTSWAWNARVLRAQTLSLRRRDYVEAARATGESTWRIIVFEIMPNLTAVIASGFVGTVIFAVVSEITLAFIGVSASGTWNWGTVLFWAQGQQALAQGAWWWFVPAGLAIAFLGTALSLVNFGIDEFVSPRLRGGGKTTAKTEDGRTVRMRVGFTPVLAPAPKPASPAPAPEPAAPEPAAPEPAAPEPAAPEPAAPEPAAPEPAAPEPAARKGKPVQDHTADHTGEGES</sequence>
<feature type="transmembrane region" description="Helical" evidence="7">
    <location>
        <begin position="124"/>
        <end position="147"/>
    </location>
</feature>
<dbReference type="GO" id="GO:0005886">
    <property type="term" value="C:plasma membrane"/>
    <property type="evidence" value="ECO:0007669"/>
    <property type="project" value="UniProtKB-SubCell"/>
</dbReference>
<keyword evidence="4 7" id="KW-0812">Transmembrane</keyword>
<evidence type="ECO:0000256" key="1">
    <source>
        <dbReference type="ARBA" id="ARBA00004651"/>
    </source>
</evidence>
<feature type="compositionally biased region" description="Basic and acidic residues" evidence="8">
    <location>
        <begin position="374"/>
        <end position="388"/>
    </location>
</feature>
<comment type="similarity">
    <text evidence="7">Belongs to the binding-protein-dependent transport system permease family.</text>
</comment>
<keyword evidence="6 7" id="KW-0472">Membrane</keyword>
<comment type="subcellular location">
    <subcellularLocation>
        <location evidence="1 7">Cell membrane</location>
        <topology evidence="1 7">Multi-pass membrane protein</topology>
    </subcellularLocation>
</comment>
<dbReference type="PANTHER" id="PTHR43386:SF1">
    <property type="entry name" value="D,D-DIPEPTIDE TRANSPORT SYSTEM PERMEASE PROTEIN DDPC-RELATED"/>
    <property type="match status" value="1"/>
</dbReference>
<protein>
    <submittedName>
        <fullName evidence="10">ABC transporter permease</fullName>
    </submittedName>
</protein>
<evidence type="ECO:0000256" key="6">
    <source>
        <dbReference type="ARBA" id="ARBA00023136"/>
    </source>
</evidence>
<proteinExistence type="inferred from homology"/>
<dbReference type="InterPro" id="IPR035906">
    <property type="entry name" value="MetI-like_sf"/>
</dbReference>
<dbReference type="AlphaFoldDB" id="A0AA45R652"/>
<feature type="transmembrane region" description="Helical" evidence="7">
    <location>
        <begin position="153"/>
        <end position="171"/>
    </location>
</feature>
<dbReference type="SUPFAM" id="SSF161098">
    <property type="entry name" value="MetI-like"/>
    <property type="match status" value="1"/>
</dbReference>
<evidence type="ECO:0000256" key="8">
    <source>
        <dbReference type="SAM" id="MobiDB-lite"/>
    </source>
</evidence>
<evidence type="ECO:0000256" key="7">
    <source>
        <dbReference type="RuleBase" id="RU363032"/>
    </source>
</evidence>
<dbReference type="InterPro" id="IPR000515">
    <property type="entry name" value="MetI-like"/>
</dbReference>
<evidence type="ECO:0000256" key="4">
    <source>
        <dbReference type="ARBA" id="ARBA00022692"/>
    </source>
</evidence>
<dbReference type="Proteomes" id="UP000677152">
    <property type="component" value="Chromosome"/>
</dbReference>
<feature type="transmembrane region" description="Helical" evidence="7">
    <location>
        <begin position="206"/>
        <end position="239"/>
    </location>
</feature>
<evidence type="ECO:0000256" key="3">
    <source>
        <dbReference type="ARBA" id="ARBA00022475"/>
    </source>
</evidence>
<feature type="transmembrane region" description="Helical" evidence="7">
    <location>
        <begin position="259"/>
        <end position="283"/>
    </location>
</feature>
<dbReference type="InterPro" id="IPR025966">
    <property type="entry name" value="OppC_N"/>
</dbReference>
<dbReference type="CDD" id="cd06261">
    <property type="entry name" value="TM_PBP2"/>
    <property type="match status" value="1"/>
</dbReference>
<feature type="transmembrane region" description="Helical" evidence="7">
    <location>
        <begin position="91"/>
        <end position="112"/>
    </location>
</feature>
<dbReference type="PROSITE" id="PS50928">
    <property type="entry name" value="ABC_TM1"/>
    <property type="match status" value="1"/>
</dbReference>
<feature type="compositionally biased region" description="Pro residues" evidence="8">
    <location>
        <begin position="318"/>
        <end position="365"/>
    </location>
</feature>
<keyword evidence="5 7" id="KW-1133">Transmembrane helix</keyword>
<evidence type="ECO:0000259" key="9">
    <source>
        <dbReference type="PROSITE" id="PS50928"/>
    </source>
</evidence>
<gene>
    <name evidence="10" type="ORF">KCV87_11755</name>
</gene>
<dbReference type="PANTHER" id="PTHR43386">
    <property type="entry name" value="OLIGOPEPTIDE TRANSPORT SYSTEM PERMEASE PROTEIN APPC"/>
    <property type="match status" value="1"/>
</dbReference>
<dbReference type="Pfam" id="PF00528">
    <property type="entry name" value="BPD_transp_1"/>
    <property type="match status" value="1"/>
</dbReference>
<keyword evidence="3" id="KW-1003">Cell membrane</keyword>
<dbReference type="Gene3D" id="1.10.3720.10">
    <property type="entry name" value="MetI-like"/>
    <property type="match status" value="1"/>
</dbReference>
<dbReference type="EMBL" id="CP073249">
    <property type="protein sequence ID" value="QUF06661.1"/>
    <property type="molecule type" value="Genomic_DNA"/>
</dbReference>
<dbReference type="Pfam" id="PF12911">
    <property type="entry name" value="OppC_N"/>
    <property type="match status" value="1"/>
</dbReference>
<evidence type="ECO:0000313" key="11">
    <source>
        <dbReference type="Proteomes" id="UP000677152"/>
    </source>
</evidence>
<feature type="domain" description="ABC transmembrane type-1" evidence="9">
    <location>
        <begin position="92"/>
        <end position="280"/>
    </location>
</feature>
<evidence type="ECO:0000313" key="10">
    <source>
        <dbReference type="EMBL" id="QUF06661.1"/>
    </source>
</evidence>